<organism evidence="1 2">
    <name type="scientific">Acaulospora colombiana</name>
    <dbReference type="NCBI Taxonomy" id="27376"/>
    <lineage>
        <taxon>Eukaryota</taxon>
        <taxon>Fungi</taxon>
        <taxon>Fungi incertae sedis</taxon>
        <taxon>Mucoromycota</taxon>
        <taxon>Glomeromycotina</taxon>
        <taxon>Glomeromycetes</taxon>
        <taxon>Diversisporales</taxon>
        <taxon>Acaulosporaceae</taxon>
        <taxon>Acaulospora</taxon>
    </lineage>
</organism>
<evidence type="ECO:0000313" key="2">
    <source>
        <dbReference type="Proteomes" id="UP000789525"/>
    </source>
</evidence>
<evidence type="ECO:0000313" key="1">
    <source>
        <dbReference type="EMBL" id="CAG8567992.1"/>
    </source>
</evidence>
<feature type="non-terminal residue" evidence="1">
    <location>
        <position position="1"/>
    </location>
</feature>
<protein>
    <submittedName>
        <fullName evidence="1">4858_t:CDS:1</fullName>
    </submittedName>
</protein>
<dbReference type="Proteomes" id="UP000789525">
    <property type="component" value="Unassembled WGS sequence"/>
</dbReference>
<accession>A0ACA9M5W7</accession>
<sequence>FLCKNNMFDVAIKTLRIMEQEGVQPTSINFLRHVIQPLAQYNHPTEAWRYLSGFRRKAVHPRNIYSKYYTLIIEAFIQRNDVSSAMKVFADMEEIGVDLDSRAKEIFICTQKTLNIVNGSPENEAILNDRLFARLSVFFLYKNPWKYFEIEEEEGEIYNKRDLNPKGALLLRTYLSCLNEPTKFESAISETFPKTIMDYISFTRHINIPMLYNFLEVRLATIVGLADRSKKIQEAFSALSEAFSKRCVTVESLVTWKSTPDIFTSMILRFPNIAHLDLLQYENTDETIKFIGNHCKRLCVFKFTVCNCSPKLLSNFLESQGDGYLDELCIKITTDPKKLLTGLSPSVIAKITDLRINGLHIDHAMDNLKFQKLRSLDLSDCHSMDEKAFSALQFGQMITEINLSETKISEAGVISLATHCKHNLKRLIMLPCGAADSVEQGIRALATHCPNLEEFRLDVIRVEIKAIMELIQSCRGIQILVLGGVEINNDDLLLDELMDSIRVNIGESIKCLDLREWSVSEKAVIDLTGNCPNLDKLVLRYCRNVNDNCIKAISNHLARTLRHLDVANCPLVTPDEIMAAEEKLVNCRIIHASKFYCID</sequence>
<keyword evidence="2" id="KW-1185">Reference proteome</keyword>
<gene>
    <name evidence="1" type="ORF">ACOLOM_LOCUS5486</name>
</gene>
<name>A0ACA9M5W7_9GLOM</name>
<comment type="caution">
    <text evidence="1">The sequence shown here is derived from an EMBL/GenBank/DDBJ whole genome shotgun (WGS) entry which is preliminary data.</text>
</comment>
<proteinExistence type="predicted"/>
<dbReference type="EMBL" id="CAJVPT010010202">
    <property type="protein sequence ID" value="CAG8567992.1"/>
    <property type="molecule type" value="Genomic_DNA"/>
</dbReference>
<reference evidence="1" key="1">
    <citation type="submission" date="2021-06" db="EMBL/GenBank/DDBJ databases">
        <authorList>
            <person name="Kallberg Y."/>
            <person name="Tangrot J."/>
            <person name="Rosling A."/>
        </authorList>
    </citation>
    <scope>NUCLEOTIDE SEQUENCE</scope>
    <source>
        <strain evidence="1">CL356</strain>
    </source>
</reference>